<evidence type="ECO:0000313" key="4">
    <source>
        <dbReference type="EMBL" id="OGY72975.1"/>
    </source>
</evidence>
<protein>
    <recommendedName>
        <fullName evidence="6">AAA+ ATPase domain-containing protein</fullName>
    </recommendedName>
</protein>
<dbReference type="EMBL" id="MHJU01000019">
    <property type="protein sequence ID" value="OGY72975.1"/>
    <property type="molecule type" value="Genomic_DNA"/>
</dbReference>
<dbReference type="GO" id="GO:0016887">
    <property type="term" value="F:ATP hydrolysis activity"/>
    <property type="evidence" value="ECO:0007669"/>
    <property type="project" value="InterPro"/>
</dbReference>
<dbReference type="InterPro" id="IPR034139">
    <property type="entry name" value="TOPRIM_OLD"/>
</dbReference>
<dbReference type="InterPro" id="IPR041685">
    <property type="entry name" value="AAA_GajA/Old/RecF-like"/>
</dbReference>
<dbReference type="AlphaFoldDB" id="A0A1G2A8H4"/>
<dbReference type="Proteomes" id="UP000178315">
    <property type="component" value="Unassembled WGS sequence"/>
</dbReference>
<dbReference type="Pfam" id="PF13175">
    <property type="entry name" value="AAA_15"/>
    <property type="match status" value="1"/>
</dbReference>
<sequence length="432" mass="49881">MRITTLDIKHYKTIEDHLAITCFSDLQILIGPNNAGKTNVLDAIELFFSPNLNPERFYDSHSNLSVSILLDDGAELDVSYKNDERSYSLFGSPVSGADERVAVASKRFMRVRTEISVRRLITHDLRAFAEHNREKYKEFCATLEQYFEDIELSEKLFLDNVRMDRHDRPIGRLGDGFRRLFIMLFYIFHPSYDIILIDEAELHLHPTVIKRFLKILSDARYGKQIFLTTHSSVFVQPSTVPHVWRISRDEHQNTKIYGLRNCGIEYEGDRLAQELNADNTEMFFADLVLLVEGVSDRILLRGLIDRFYLGKSDIKVIYAGGKGNIDVYAKLCDEFHIPYRILLDKDALQGVWSGHIRRALDGHNADSTEQKVRILKERGIYILEGALENSYPKKYQKKDTKPLNALYASQLITKEDLSSPKMRVIREVVEAL</sequence>
<gene>
    <name evidence="4" type="ORF">A3H61_04045</name>
</gene>
<dbReference type="InterPro" id="IPR003959">
    <property type="entry name" value="ATPase_AAA_core"/>
</dbReference>
<dbReference type="Pfam" id="PF20469">
    <property type="entry name" value="OLD-like_TOPRIM"/>
    <property type="match status" value="1"/>
</dbReference>
<evidence type="ECO:0008006" key="6">
    <source>
        <dbReference type="Google" id="ProtNLM"/>
    </source>
</evidence>
<dbReference type="Gene3D" id="3.40.50.300">
    <property type="entry name" value="P-loop containing nucleotide triphosphate hydrolases"/>
    <property type="match status" value="1"/>
</dbReference>
<dbReference type="InterPro" id="IPR027417">
    <property type="entry name" value="P-loop_NTPase"/>
</dbReference>
<dbReference type="PANTHER" id="PTHR43581">
    <property type="entry name" value="ATP/GTP PHOSPHATASE"/>
    <property type="match status" value="1"/>
</dbReference>
<dbReference type="CDD" id="cd01026">
    <property type="entry name" value="TOPRIM_OLD"/>
    <property type="match status" value="1"/>
</dbReference>
<accession>A0A1G2A8H4</accession>
<dbReference type="PANTHER" id="PTHR43581:SF4">
    <property type="entry name" value="ATP_GTP PHOSPHATASE"/>
    <property type="match status" value="1"/>
</dbReference>
<dbReference type="GO" id="GO:0005524">
    <property type="term" value="F:ATP binding"/>
    <property type="evidence" value="ECO:0007669"/>
    <property type="project" value="InterPro"/>
</dbReference>
<comment type="caution">
    <text evidence="4">The sequence shown here is derived from an EMBL/GenBank/DDBJ whole genome shotgun (WGS) entry which is preliminary data.</text>
</comment>
<evidence type="ECO:0000259" key="3">
    <source>
        <dbReference type="Pfam" id="PF20469"/>
    </source>
</evidence>
<name>A0A1G2A8H4_9BACT</name>
<dbReference type="Pfam" id="PF13304">
    <property type="entry name" value="AAA_21"/>
    <property type="match status" value="1"/>
</dbReference>
<evidence type="ECO:0000259" key="2">
    <source>
        <dbReference type="Pfam" id="PF13304"/>
    </source>
</evidence>
<proteinExistence type="predicted"/>
<feature type="domain" description="OLD protein-like TOPRIM" evidence="3">
    <location>
        <begin position="283"/>
        <end position="346"/>
    </location>
</feature>
<evidence type="ECO:0000313" key="5">
    <source>
        <dbReference type="Proteomes" id="UP000178315"/>
    </source>
</evidence>
<dbReference type="SUPFAM" id="SSF52540">
    <property type="entry name" value="P-loop containing nucleoside triphosphate hydrolases"/>
    <property type="match status" value="1"/>
</dbReference>
<evidence type="ECO:0000259" key="1">
    <source>
        <dbReference type="Pfam" id="PF13175"/>
    </source>
</evidence>
<feature type="domain" description="ATPase AAA-type core" evidence="2">
    <location>
        <begin position="69"/>
        <end position="235"/>
    </location>
</feature>
<dbReference type="InterPro" id="IPR051396">
    <property type="entry name" value="Bact_Antivir_Def_Nuclease"/>
</dbReference>
<feature type="domain" description="Endonuclease GajA/Old nuclease/RecF-like AAA" evidence="1">
    <location>
        <begin position="1"/>
        <end position="66"/>
    </location>
</feature>
<reference evidence="4 5" key="1">
    <citation type="journal article" date="2016" name="Nat. Commun.">
        <title>Thousands of microbial genomes shed light on interconnected biogeochemical processes in an aquifer system.</title>
        <authorList>
            <person name="Anantharaman K."/>
            <person name="Brown C.T."/>
            <person name="Hug L.A."/>
            <person name="Sharon I."/>
            <person name="Castelle C.J."/>
            <person name="Probst A.J."/>
            <person name="Thomas B.C."/>
            <person name="Singh A."/>
            <person name="Wilkins M.J."/>
            <person name="Karaoz U."/>
            <person name="Brodie E.L."/>
            <person name="Williams K.H."/>
            <person name="Hubbard S.S."/>
            <person name="Banfield J.F."/>
        </authorList>
    </citation>
    <scope>NUCLEOTIDE SEQUENCE [LARGE SCALE GENOMIC DNA]</scope>
</reference>
<organism evidence="4 5">
    <name type="scientific">Candidatus Jacksonbacteria bacterium RIFCSPLOWO2_02_FULL_44_20</name>
    <dbReference type="NCBI Taxonomy" id="1798460"/>
    <lineage>
        <taxon>Bacteria</taxon>
        <taxon>Candidatus Jacksoniibacteriota</taxon>
    </lineage>
</organism>